<protein>
    <recommendedName>
        <fullName evidence="3 9">GDP-L-fucose synthase</fullName>
        <ecNumber evidence="3 9">1.1.1.271</ecNumber>
    </recommendedName>
    <alternativeName>
        <fullName evidence="9">GDP-4-keto-6-deoxy-D-mannose-3,5-epimerase-4-reductase</fullName>
    </alternativeName>
</protein>
<comment type="pathway">
    <text evidence="1 9">Nucleotide-sugar biosynthesis; GDP-L-fucose biosynthesis via de novo pathway; GDP-L-fucose from GDP-alpha-D-mannose: step 2/2.</text>
</comment>
<dbReference type="GO" id="GO:0016853">
    <property type="term" value="F:isomerase activity"/>
    <property type="evidence" value="ECO:0007669"/>
    <property type="project" value="UniProtKB-KW"/>
</dbReference>
<feature type="binding site" evidence="9">
    <location>
        <position position="180"/>
    </location>
    <ligand>
        <name>NADP(+)</name>
        <dbReference type="ChEBI" id="CHEBI:58349"/>
    </ligand>
</feature>
<dbReference type="HAMAP" id="MF_00956">
    <property type="entry name" value="GDP_fucose_synth"/>
    <property type="match status" value="1"/>
</dbReference>
<dbReference type="GO" id="GO:0042351">
    <property type="term" value="P:'de novo' GDP-L-fucose biosynthetic process"/>
    <property type="evidence" value="ECO:0007669"/>
    <property type="project" value="UniProtKB-UniRule"/>
</dbReference>
<dbReference type="PANTHER" id="PTHR43238">
    <property type="entry name" value="GDP-L-FUCOSE SYNTHASE"/>
    <property type="match status" value="1"/>
</dbReference>
<evidence type="ECO:0000259" key="10">
    <source>
        <dbReference type="Pfam" id="PF01370"/>
    </source>
</evidence>
<gene>
    <name evidence="9" type="primary">fcl</name>
    <name evidence="11" type="ORF">SAMN04488104_102756</name>
</gene>
<feature type="site" description="Important for catalytic activity" evidence="9">
    <location>
        <position position="108"/>
    </location>
</feature>
<evidence type="ECO:0000256" key="6">
    <source>
        <dbReference type="ARBA" id="ARBA00023235"/>
    </source>
</evidence>
<dbReference type="AlphaFoldDB" id="A0A1G6UDV0"/>
<dbReference type="InterPro" id="IPR028614">
    <property type="entry name" value="GDP_fucose/colitose_synth"/>
</dbReference>
<comment type="caution">
    <text evidence="9">Lacks conserved residue(s) required for the propagation of feature annotation.</text>
</comment>
<dbReference type="RefSeq" id="WP_087940181.1">
    <property type="nucleotide sequence ID" value="NZ_FNAC01000027.1"/>
</dbReference>
<dbReference type="EC" id="1.1.1.271" evidence="3 9"/>
<evidence type="ECO:0000313" key="12">
    <source>
        <dbReference type="Proteomes" id="UP000199060"/>
    </source>
</evidence>
<comment type="similarity">
    <text evidence="2 9">Belongs to the NAD(P)-dependent epimerase/dehydratase family. Fucose synthase subfamily.</text>
</comment>
<dbReference type="FunFam" id="3.40.50.720:FF:000101">
    <property type="entry name" value="GDP-L-fucose synthase"/>
    <property type="match status" value="1"/>
</dbReference>
<feature type="binding site" evidence="9">
    <location>
        <position position="188"/>
    </location>
    <ligand>
        <name>substrate</name>
    </ligand>
</feature>
<dbReference type="Gene3D" id="3.40.50.720">
    <property type="entry name" value="NAD(P)-binding Rossmann-like Domain"/>
    <property type="match status" value="1"/>
</dbReference>
<feature type="binding site" evidence="9">
    <location>
        <begin position="164"/>
        <end position="167"/>
    </location>
    <ligand>
        <name>NADP(+)</name>
        <dbReference type="ChEBI" id="CHEBI:58349"/>
    </ligand>
</feature>
<dbReference type="OrthoDB" id="9811425at2"/>
<evidence type="ECO:0000313" key="11">
    <source>
        <dbReference type="EMBL" id="SDD38876.1"/>
    </source>
</evidence>
<keyword evidence="6 9" id="KW-0413">Isomerase</keyword>
<feature type="domain" description="NAD-dependent epimerase/dehydratase" evidence="10">
    <location>
        <begin position="7"/>
        <end position="253"/>
    </location>
</feature>
<reference evidence="12" key="1">
    <citation type="submission" date="2016-10" db="EMBL/GenBank/DDBJ databases">
        <authorList>
            <person name="Varghese N."/>
            <person name="Submissions S."/>
        </authorList>
    </citation>
    <scope>NUCLEOTIDE SEQUENCE [LARGE SCALE GENOMIC DNA]</scope>
    <source>
        <strain evidence="12">DSM 23095</strain>
    </source>
</reference>
<proteinExistence type="inferred from homology"/>
<evidence type="ECO:0000256" key="5">
    <source>
        <dbReference type="ARBA" id="ARBA00023002"/>
    </source>
</evidence>
<keyword evidence="7 9" id="KW-0511">Multifunctional enzyme</keyword>
<keyword evidence="4 9" id="KW-0521">NADP</keyword>
<dbReference type="GO" id="GO:0050577">
    <property type="term" value="F:GDP-L-fucose synthase activity"/>
    <property type="evidence" value="ECO:0007669"/>
    <property type="project" value="UniProtKB-UniRule"/>
</dbReference>
<dbReference type="Proteomes" id="UP000199060">
    <property type="component" value="Unassembled WGS sequence"/>
</dbReference>
<comment type="function">
    <text evidence="9">Catalyzes the two-step NADP-dependent conversion of GDP-4-dehydro-6-deoxy-D-mannose to GDP-fucose, involving an epimerase and a reductase reaction.</text>
</comment>
<evidence type="ECO:0000256" key="8">
    <source>
        <dbReference type="ARBA" id="ARBA00051935"/>
    </source>
</evidence>
<evidence type="ECO:0000256" key="9">
    <source>
        <dbReference type="HAMAP-Rule" id="MF_00956"/>
    </source>
</evidence>
<feature type="binding site" evidence="9">
    <location>
        <position position="225"/>
    </location>
    <ligand>
        <name>substrate</name>
    </ligand>
</feature>
<keyword evidence="12" id="KW-1185">Reference proteome</keyword>
<evidence type="ECO:0000256" key="3">
    <source>
        <dbReference type="ARBA" id="ARBA00012371"/>
    </source>
</evidence>
<dbReference type="InterPro" id="IPR036291">
    <property type="entry name" value="NAD(P)-bd_dom_sf"/>
</dbReference>
<accession>A0A1G6UDV0</accession>
<dbReference type="GO" id="GO:0070401">
    <property type="term" value="F:NADP+ binding"/>
    <property type="evidence" value="ECO:0007669"/>
    <property type="project" value="UniProtKB-UniRule"/>
</dbReference>
<feature type="binding site" evidence="9">
    <location>
        <begin position="106"/>
        <end position="109"/>
    </location>
    <ligand>
        <name>NADP(+)</name>
        <dbReference type="ChEBI" id="CHEBI:58349"/>
    </ligand>
</feature>
<dbReference type="SUPFAM" id="SSF51735">
    <property type="entry name" value="NAD(P)-binding Rossmann-fold domains"/>
    <property type="match status" value="1"/>
</dbReference>
<dbReference type="CDD" id="cd05239">
    <property type="entry name" value="GDP_FS_SDR_e"/>
    <property type="match status" value="1"/>
</dbReference>
<name>A0A1G6UDV0_9BACT</name>
<evidence type="ECO:0000256" key="7">
    <source>
        <dbReference type="ARBA" id="ARBA00023268"/>
    </source>
</evidence>
<feature type="active site" description="Proton donor/acceptor" evidence="9">
    <location>
        <position position="137"/>
    </location>
</feature>
<dbReference type="STRING" id="686796.SAMN04488104_102756"/>
<organism evidence="11 12">
    <name type="scientific">Algoriphagus faecimaris</name>
    <dbReference type="NCBI Taxonomy" id="686796"/>
    <lineage>
        <taxon>Bacteria</taxon>
        <taxon>Pseudomonadati</taxon>
        <taxon>Bacteroidota</taxon>
        <taxon>Cytophagia</taxon>
        <taxon>Cytophagales</taxon>
        <taxon>Cyclobacteriaceae</taxon>
        <taxon>Algoriphagus</taxon>
    </lineage>
</organism>
<comment type="catalytic activity">
    <reaction evidence="8 9">
        <text>GDP-beta-L-fucose + NADP(+) = GDP-4-dehydro-alpha-D-rhamnose + NADPH + H(+)</text>
        <dbReference type="Rhea" id="RHEA:18885"/>
        <dbReference type="ChEBI" id="CHEBI:15378"/>
        <dbReference type="ChEBI" id="CHEBI:57273"/>
        <dbReference type="ChEBI" id="CHEBI:57783"/>
        <dbReference type="ChEBI" id="CHEBI:57964"/>
        <dbReference type="ChEBI" id="CHEBI:58349"/>
        <dbReference type="EC" id="1.1.1.271"/>
    </reaction>
</comment>
<evidence type="ECO:0000256" key="2">
    <source>
        <dbReference type="ARBA" id="ARBA00005959"/>
    </source>
</evidence>
<dbReference type="InterPro" id="IPR001509">
    <property type="entry name" value="Epimerase_deHydtase"/>
</dbReference>
<sequence length="332" mass="37386">MNKKSKIYIAGHNGMVGSAIWRALEKEDYKNLVGKTSKELDLRNQQAVQEFFSKEKPEVVIDAAARVGGILANNDYPYPFLMENMQIQNNLIDSSHKADVQKFIFLGSSCIYPKLAPQPLKEEYLLTGPLEPTNEWYAIAKITGVKACEAIRKQYGKDFVSLMPTNLYGPFDNFDLKTSHVLPAMIRKFHEALSMLSTLETGVDKFEGSVDHAPVTLLGSGTPMREFLYVEDLAEAVVFALENKFTENLYNVGTGEDLTIRELALLIQKIVGHTGEIIWDSTKPDGTPRKLMDVSKMTSAGWKAKTTLEDGIRKTYQWFLENQGEFKEVKID</sequence>
<keyword evidence="5 9" id="KW-0560">Oxidoreductase</keyword>
<feature type="binding site" evidence="9">
    <location>
        <position position="285"/>
    </location>
    <ligand>
        <name>substrate</name>
    </ligand>
</feature>
<dbReference type="PANTHER" id="PTHR43238:SF1">
    <property type="entry name" value="GDP-L-FUCOSE SYNTHASE"/>
    <property type="match status" value="1"/>
</dbReference>
<dbReference type="Pfam" id="PF01370">
    <property type="entry name" value="Epimerase"/>
    <property type="match status" value="1"/>
</dbReference>
<feature type="site" description="Important for catalytic activity" evidence="9">
    <location>
        <position position="110"/>
    </location>
</feature>
<feature type="binding site" evidence="9">
    <location>
        <position position="141"/>
    </location>
    <ligand>
        <name>NADP(+)</name>
        <dbReference type="ChEBI" id="CHEBI:58349"/>
    </ligand>
</feature>
<dbReference type="EMBL" id="FNAC01000027">
    <property type="protein sequence ID" value="SDD38876.1"/>
    <property type="molecule type" value="Genomic_DNA"/>
</dbReference>
<evidence type="ECO:0000256" key="4">
    <source>
        <dbReference type="ARBA" id="ARBA00022857"/>
    </source>
</evidence>
<dbReference type="Gene3D" id="3.90.25.10">
    <property type="entry name" value="UDP-galactose 4-epimerase, domain 1"/>
    <property type="match status" value="1"/>
</dbReference>
<dbReference type="UniPathway" id="UPA00128">
    <property type="reaction ID" value="UER00191"/>
</dbReference>
<evidence type="ECO:0000256" key="1">
    <source>
        <dbReference type="ARBA" id="ARBA00004883"/>
    </source>
</evidence>
<feature type="binding site" evidence="9">
    <location>
        <begin position="11"/>
        <end position="17"/>
    </location>
    <ligand>
        <name>NADP(+)</name>
        <dbReference type="ChEBI" id="CHEBI:58349"/>
    </ligand>
</feature>